<dbReference type="STRING" id="109376.A0A0D3CQ53"/>
<dbReference type="PANTHER" id="PTHR10492:SF90">
    <property type="entry name" value="ATP-DEPENDENT DNA HELICASE"/>
    <property type="match status" value="1"/>
</dbReference>
<dbReference type="InterPro" id="IPR025476">
    <property type="entry name" value="Helitron_helicase-like"/>
</dbReference>
<dbReference type="EC" id="5.6.2.3" evidence="1"/>
<accession>A0A0D3CQ53</accession>
<reference evidence="5 6" key="1">
    <citation type="journal article" date="2014" name="Genome Biol.">
        <title>Transcriptome and methylome profiling reveals relics of genome dominance in the mesopolyploid Brassica oleracea.</title>
        <authorList>
            <person name="Parkin I.A."/>
            <person name="Koh C."/>
            <person name="Tang H."/>
            <person name="Robinson S.J."/>
            <person name="Kagale S."/>
            <person name="Clarke W.E."/>
            <person name="Town C.D."/>
            <person name="Nixon J."/>
            <person name="Krishnakumar V."/>
            <person name="Bidwell S.L."/>
            <person name="Denoeud F."/>
            <person name="Belcram H."/>
            <person name="Links M.G."/>
            <person name="Just J."/>
            <person name="Clarke C."/>
            <person name="Bender T."/>
            <person name="Huebert T."/>
            <person name="Mason A.S."/>
            <person name="Pires J.C."/>
            <person name="Barker G."/>
            <person name="Moore J."/>
            <person name="Walley P.G."/>
            <person name="Manoli S."/>
            <person name="Batley J."/>
            <person name="Edwards D."/>
            <person name="Nelson M.N."/>
            <person name="Wang X."/>
            <person name="Paterson A.H."/>
            <person name="King G."/>
            <person name="Bancroft I."/>
            <person name="Chalhoub B."/>
            <person name="Sharpe A.G."/>
        </authorList>
    </citation>
    <scope>NUCLEOTIDE SEQUENCE</scope>
    <source>
        <strain evidence="5 6">cv. TO1000</strain>
    </source>
</reference>
<evidence type="ECO:0000256" key="1">
    <source>
        <dbReference type="RuleBase" id="RU363044"/>
    </source>
</evidence>
<keyword evidence="1" id="KW-0547">Nucleotide-binding</keyword>
<evidence type="ECO:0000259" key="3">
    <source>
        <dbReference type="Pfam" id="PF05970"/>
    </source>
</evidence>
<dbReference type="EnsemblPlants" id="Bo6g027530.1">
    <property type="protein sequence ID" value="Bo6g027530.1"/>
    <property type="gene ID" value="Bo6g027530"/>
</dbReference>
<feature type="domain" description="DNA helicase Pif1-like DEAD-box helicase" evidence="3">
    <location>
        <begin position="882"/>
        <end position="994"/>
    </location>
</feature>
<feature type="domain" description="DNA helicase Pif1-like DEAD-box helicase" evidence="3">
    <location>
        <begin position="1260"/>
        <end position="1470"/>
    </location>
</feature>
<dbReference type="GO" id="GO:0016887">
    <property type="term" value="F:ATP hydrolysis activity"/>
    <property type="evidence" value="ECO:0007669"/>
    <property type="project" value="RHEA"/>
</dbReference>
<dbReference type="eggNOG" id="KOG0987">
    <property type="taxonomic scope" value="Eukaryota"/>
</dbReference>
<dbReference type="GO" id="GO:0005524">
    <property type="term" value="F:ATP binding"/>
    <property type="evidence" value="ECO:0007669"/>
    <property type="project" value="UniProtKB-KW"/>
</dbReference>
<name>A0A0D3CQ53_BRAOL</name>
<feature type="domain" description="Helitron helicase-like" evidence="4">
    <location>
        <begin position="363"/>
        <end position="435"/>
    </location>
</feature>
<evidence type="ECO:0000259" key="4">
    <source>
        <dbReference type="Pfam" id="PF14214"/>
    </source>
</evidence>
<dbReference type="Pfam" id="PF14214">
    <property type="entry name" value="Helitron_like_N"/>
    <property type="match status" value="1"/>
</dbReference>
<dbReference type="InterPro" id="IPR027417">
    <property type="entry name" value="P-loop_NTPase"/>
</dbReference>
<sequence length="1655" mass="190647">MRKAVLLSKRTSARSQDSDAPPRTHVLRHTRAKKKDKGSTSQTEENPIVACSKCGALMWTSESTSTDRKTGEPTFTICCNHGHIRLPPINQPPALLEELLQSRWFRDTIRVYNSALAFTSVGMKMDYSVVHAPGPYTIRIQGQTHHRIDSLIPQQDHLPKYLQLYIFDRGNEVRNRLNTMGQTSTKGNLDETTLGRLIEMIDENNCLARIFRRARDHYESFGTEFAIRLLSDKGKGKEYDLPSTSEVAGLIVGDISSTIGIRDIVVQFQSDTLQQIRDDHPLYMSLQYPLLFPYGEYGFHPEIPLHLETGTSRTRQFLTIRQYYASQIQTRLNQGMTLIKGGRLLHQFVVDVYTEIEEDRLRFILPPSFTGGPRYLVEKYHDAMAICREFGNPDLFIKMTVNPNWREIKEHLGKYGGDSPNDRPNIECRVFKKKTPSAEEVDEIISAELPNKEEDPDAYNLVTKHMIHGPCGLINPKSPCMKNNVCTKKYPWPYNDNTSIDNSGYVLYRRHRNDNASAVNDGAILDNTFVVPHKIKLLKKYEAHINVEWCNRTSAVKYLFKYITKGVDRATTIIDKGKKATTSDPMTSGESKETLIRQRNEIQDYVDARYLSACESMWRTFAFHIHKRKPSVEKLIVHLEGEHNITVKETDNLGRVIRKPGIEKTMFTEWMVLCRRSKFARTLTYVQIAEYFVSNNSTKVWTERKKGKTIGRIDPHKGPRSYDELKTYNDVKYPDFKSVCYARGYLDNDLEWDESMSEGARWATPYQLRDMFVTFLNNCVVTSPKNLWENSWRSMSEDILHKRQRVLGHTNLELDDETLEKYTLIKVEKLMRIHDRSLSDIKEMPKIKPILLKELGNNLWNQELDYNVAEETLRHDMQYNKLIADQRAIYESVLDSVDKMDGKLFFVYGAGGTGKTFLHQTIISMIRSRKQIVLSVASSGIAALLLPNGRTSHLRFNIPLKLTEDKLCNIKPGTMLAELIEKTDLIIWDESPIEKLIIHLEGEHNITVKETDNLGRVIRKPGIEKTMFTEWMVLCRRSKFARTLTYVQIAEYFVSNNSTKVWTERKKGKTIGRIIAVHPSAGGRYYLRILINKIKGPRSYDELKTYNDVKYPDFKSVCYARGYLDNDLEWDESMSEGARWATPYQLRDMFVTFLNNCVVTSPKNLWENSWRSMSEDILHKRQRVLGHTNLELDDETLEKYTLIKVEKLMRIHDRSLSDIKEMPKIKPILLKELGNNLWNQELDYNVAEETLRHDMQYNKLIADQRAIYESVLDSVDKMDGKLFFVYGAGGTGKTFLHQTIISMIRSRKQIVLSVASSGIAALLLPNGRTSHLRFNIPLKLTEDKLCNIKPGTMLAELIEKTDLIIWDESPMTHKHAFEALDKTLKDIMSTKNPSAKDQIFGGKTVLLGGDFRHILHVIPQGNIADTVLASISHSYLWDSCHKFTLKTNMRVNQEEKEFSDWLLQVGEGHPQLESGYECKDYHEQMIIVDRSLIRQSYLDPLKEVFDAAYEEVNKMTTSQTSYTDKAILTPRNETVDEINAYTISQTDGVSRDYFSSDSFEISDTETLKKKKTMQLYPKAGLTIIKSEDSHQLKVKNIVYKENFKGFLPTKICNAQRIIQTMVPSNKEGLTQSFYPVMPGYFFLMVHIATSVLQKT</sequence>
<comment type="similarity">
    <text evidence="1">Belongs to the helicase family.</text>
</comment>
<organism evidence="5 6">
    <name type="scientific">Brassica oleracea var. oleracea</name>
    <dbReference type="NCBI Taxonomy" id="109376"/>
    <lineage>
        <taxon>Eukaryota</taxon>
        <taxon>Viridiplantae</taxon>
        <taxon>Streptophyta</taxon>
        <taxon>Embryophyta</taxon>
        <taxon>Tracheophyta</taxon>
        <taxon>Spermatophyta</taxon>
        <taxon>Magnoliopsida</taxon>
        <taxon>eudicotyledons</taxon>
        <taxon>Gunneridae</taxon>
        <taxon>Pentapetalae</taxon>
        <taxon>rosids</taxon>
        <taxon>malvids</taxon>
        <taxon>Brassicales</taxon>
        <taxon>Brassicaceae</taxon>
        <taxon>Brassiceae</taxon>
        <taxon>Brassica</taxon>
    </lineage>
</organism>
<protein>
    <recommendedName>
        <fullName evidence="1">ATP-dependent DNA helicase</fullName>
        <ecNumber evidence="1">5.6.2.3</ecNumber>
    </recommendedName>
</protein>
<evidence type="ECO:0000313" key="5">
    <source>
        <dbReference type="EnsemblPlants" id="Bo6g027530.1"/>
    </source>
</evidence>
<dbReference type="GO" id="GO:0000723">
    <property type="term" value="P:telomere maintenance"/>
    <property type="evidence" value="ECO:0007669"/>
    <property type="project" value="InterPro"/>
</dbReference>
<evidence type="ECO:0000313" key="6">
    <source>
        <dbReference type="Proteomes" id="UP000032141"/>
    </source>
</evidence>
<keyword evidence="1" id="KW-0234">DNA repair</keyword>
<proteinExistence type="inferred from homology"/>
<dbReference type="GO" id="GO:0043139">
    <property type="term" value="F:5'-3' DNA helicase activity"/>
    <property type="evidence" value="ECO:0007669"/>
    <property type="project" value="UniProtKB-EC"/>
</dbReference>
<comment type="catalytic activity">
    <reaction evidence="1">
        <text>ATP + H2O = ADP + phosphate + H(+)</text>
        <dbReference type="Rhea" id="RHEA:13065"/>
        <dbReference type="ChEBI" id="CHEBI:15377"/>
        <dbReference type="ChEBI" id="CHEBI:15378"/>
        <dbReference type="ChEBI" id="CHEBI:30616"/>
        <dbReference type="ChEBI" id="CHEBI:43474"/>
        <dbReference type="ChEBI" id="CHEBI:456216"/>
        <dbReference type="EC" id="5.6.2.3"/>
    </reaction>
</comment>
<evidence type="ECO:0000256" key="2">
    <source>
        <dbReference type="SAM" id="MobiDB-lite"/>
    </source>
</evidence>
<feature type="compositionally biased region" description="Basic residues" evidence="2">
    <location>
        <begin position="25"/>
        <end position="36"/>
    </location>
</feature>
<reference evidence="5" key="2">
    <citation type="submission" date="2015-03" db="UniProtKB">
        <authorList>
            <consortium name="EnsemblPlants"/>
        </authorList>
    </citation>
    <scope>IDENTIFICATION</scope>
</reference>
<comment type="cofactor">
    <cofactor evidence="1">
        <name>Mg(2+)</name>
        <dbReference type="ChEBI" id="CHEBI:18420"/>
    </cofactor>
</comment>
<dbReference type="GO" id="GO:0006281">
    <property type="term" value="P:DNA repair"/>
    <property type="evidence" value="ECO:0007669"/>
    <property type="project" value="UniProtKB-KW"/>
</dbReference>
<feature type="region of interest" description="Disordered" evidence="2">
    <location>
        <begin position="1"/>
        <end position="45"/>
    </location>
</feature>
<dbReference type="Gene3D" id="3.40.50.300">
    <property type="entry name" value="P-loop containing nucleotide triphosphate hydrolases"/>
    <property type="match status" value="2"/>
</dbReference>
<keyword evidence="6" id="KW-1185">Reference proteome</keyword>
<keyword evidence="1" id="KW-0233">DNA recombination</keyword>
<dbReference type="Proteomes" id="UP000032141">
    <property type="component" value="Chromosome C6"/>
</dbReference>
<dbReference type="Pfam" id="PF05970">
    <property type="entry name" value="PIF1"/>
    <property type="match status" value="2"/>
</dbReference>
<dbReference type="SUPFAM" id="SSF52540">
    <property type="entry name" value="P-loop containing nucleoside triphosphate hydrolases"/>
    <property type="match status" value="2"/>
</dbReference>
<keyword evidence="1" id="KW-0347">Helicase</keyword>
<keyword evidence="1" id="KW-0227">DNA damage</keyword>
<keyword evidence="1" id="KW-0067">ATP-binding</keyword>
<dbReference type="InterPro" id="IPR010285">
    <property type="entry name" value="DNA_helicase_pif1-like_DEAD"/>
</dbReference>
<dbReference type="GO" id="GO:0006310">
    <property type="term" value="P:DNA recombination"/>
    <property type="evidence" value="ECO:0007669"/>
    <property type="project" value="UniProtKB-KW"/>
</dbReference>
<dbReference type="Gramene" id="Bo6g027530.1">
    <property type="protein sequence ID" value="Bo6g027530.1"/>
    <property type="gene ID" value="Bo6g027530"/>
</dbReference>
<keyword evidence="1" id="KW-0378">Hydrolase</keyword>
<dbReference type="PANTHER" id="PTHR10492">
    <property type="match status" value="1"/>
</dbReference>
<dbReference type="HOGENOM" id="CLU_001324_0_0_1"/>